<evidence type="ECO:0000256" key="2">
    <source>
        <dbReference type="ARBA" id="ARBA00022759"/>
    </source>
</evidence>
<dbReference type="GO" id="GO:0008821">
    <property type="term" value="F:crossover junction DNA endonuclease activity"/>
    <property type="evidence" value="ECO:0007669"/>
    <property type="project" value="TreeGrafter"/>
</dbReference>
<keyword evidence="5 8" id="KW-0233">DNA recombination</keyword>
<evidence type="ECO:0000256" key="1">
    <source>
        <dbReference type="ARBA" id="ARBA00022722"/>
    </source>
</evidence>
<keyword evidence="1 8" id="KW-0540">Nuclease</keyword>
<dbReference type="Pfam" id="PF21202">
    <property type="entry name" value="SLX1_C"/>
    <property type="match status" value="1"/>
</dbReference>
<name>M2YN84_DOTSN</name>
<dbReference type="Proteomes" id="UP000016933">
    <property type="component" value="Unassembled WGS sequence"/>
</dbReference>
<evidence type="ECO:0000256" key="6">
    <source>
        <dbReference type="ARBA" id="ARBA00023204"/>
    </source>
</evidence>
<feature type="region of interest" description="Disordered" evidence="9">
    <location>
        <begin position="352"/>
        <end position="375"/>
    </location>
</feature>
<gene>
    <name evidence="11" type="ORF">DOTSEDRAFT_174260</name>
</gene>
<reference evidence="12" key="1">
    <citation type="journal article" date="2012" name="PLoS Genet.">
        <title>The genomes of the fungal plant pathogens Cladosporium fulvum and Dothistroma septosporum reveal adaptation to different hosts and lifestyles but also signatures of common ancestry.</title>
        <authorList>
            <person name="de Wit P.J.G.M."/>
            <person name="van der Burgt A."/>
            <person name="Oekmen B."/>
            <person name="Stergiopoulos I."/>
            <person name="Abd-Elsalam K.A."/>
            <person name="Aerts A.L."/>
            <person name="Bahkali A.H."/>
            <person name="Beenen H.G."/>
            <person name="Chettri P."/>
            <person name="Cox M.P."/>
            <person name="Datema E."/>
            <person name="de Vries R.P."/>
            <person name="Dhillon B."/>
            <person name="Ganley A.R."/>
            <person name="Griffiths S.A."/>
            <person name="Guo Y."/>
            <person name="Hamelin R.C."/>
            <person name="Henrissat B."/>
            <person name="Kabir M.S."/>
            <person name="Jashni M.K."/>
            <person name="Kema G."/>
            <person name="Klaubauf S."/>
            <person name="Lapidus A."/>
            <person name="Levasseur A."/>
            <person name="Lindquist E."/>
            <person name="Mehrabi R."/>
            <person name="Ohm R.A."/>
            <person name="Owen T.J."/>
            <person name="Salamov A."/>
            <person name="Schwelm A."/>
            <person name="Schijlen E."/>
            <person name="Sun H."/>
            <person name="van den Burg H.A."/>
            <person name="van Ham R.C.H.J."/>
            <person name="Zhang S."/>
            <person name="Goodwin S.B."/>
            <person name="Grigoriev I.V."/>
            <person name="Collemare J."/>
            <person name="Bradshaw R.E."/>
        </authorList>
    </citation>
    <scope>NUCLEOTIDE SEQUENCE [LARGE SCALE GENOMIC DNA]</scope>
    <source>
        <strain evidence="12">NZE10 / CBS 128990</strain>
    </source>
</reference>
<dbReference type="OMA" id="HNRGCDF"/>
<dbReference type="InterPro" id="IPR000305">
    <property type="entry name" value="GIY-YIG_endonuc"/>
</dbReference>
<keyword evidence="12" id="KW-1185">Reference proteome</keyword>
<protein>
    <recommendedName>
        <fullName evidence="10">GIY-YIG domain-containing protein</fullName>
    </recommendedName>
</protein>
<comment type="function">
    <text evidence="8">Catalytic subunit of the SLX1-SLX4 structure-specific endonuclease that resolves DNA secondary structures generated during DNA repair and recombination. Has endonuclease activity towards branched DNA substrates, introducing single-strand cuts in duplex DNA close to junctions with ss-DNA.</text>
</comment>
<keyword evidence="3 8" id="KW-0227">DNA damage</keyword>
<dbReference type="SUPFAM" id="SSF82771">
    <property type="entry name" value="GIY-YIG endonuclease"/>
    <property type="match status" value="1"/>
</dbReference>
<dbReference type="PANTHER" id="PTHR20208:SF10">
    <property type="entry name" value="STRUCTURE-SPECIFIC ENDONUCLEASE SUBUNIT SLX1"/>
    <property type="match status" value="1"/>
</dbReference>
<feature type="domain" description="GIY-YIG" evidence="10">
    <location>
        <begin position="10"/>
        <end position="92"/>
    </location>
</feature>
<keyword evidence="2 8" id="KW-0255">Endonuclease</keyword>
<dbReference type="CDD" id="cd10455">
    <property type="entry name" value="GIY-YIG_SLX1"/>
    <property type="match status" value="1"/>
</dbReference>
<dbReference type="InterPro" id="IPR050381">
    <property type="entry name" value="SLX1_endonuclease"/>
</dbReference>
<comment type="caution">
    <text evidence="8">Lacks conserved residue(s) required for the propagation of feature annotation.</text>
</comment>
<evidence type="ECO:0000256" key="9">
    <source>
        <dbReference type="SAM" id="MobiDB-lite"/>
    </source>
</evidence>
<dbReference type="GO" id="GO:0017108">
    <property type="term" value="F:5'-flap endonuclease activity"/>
    <property type="evidence" value="ECO:0007669"/>
    <property type="project" value="InterPro"/>
</dbReference>
<dbReference type="Gene3D" id="3.40.1440.10">
    <property type="entry name" value="GIY-YIG endonuclease"/>
    <property type="match status" value="1"/>
</dbReference>
<dbReference type="HAMAP" id="MF_03100">
    <property type="entry name" value="Endonuc_su_Slx1"/>
    <property type="match status" value="1"/>
</dbReference>
<comment type="cofactor">
    <cofactor evidence="8">
        <name>a divalent metal cation</name>
        <dbReference type="ChEBI" id="CHEBI:60240"/>
    </cofactor>
</comment>
<comment type="subunit">
    <text evidence="8">Forms a heterodimer with SLX4.</text>
</comment>
<dbReference type="FunFam" id="3.40.1440.10:FF:000006">
    <property type="entry name" value="Structure-specific endonuclease subunit SLX1"/>
    <property type="match status" value="1"/>
</dbReference>
<sequence>MEKGIAPIPAFYACYLLRSIARHSSLYIGSTPNPPRRLKQHNGDAGGGAKRTSKDSLRPWEISCLVTGFPSKIAALQFEWAWQNPNLTRHIAPDNRITQTKMTSRISPKTGRVRKRSARPRLSLTDRLANLHLLLRANSFERWPLKLTFYSEDVHRVWMKLPGVNVEKLRTGIDVVMDERSRVLPAAPKIDDTNPPATAVGIQALDVGYSGIKSQLEKSQSLFAEGHNQDCAICKKGLPSSGAGTLFCPSTTCDTVAHIQCLSDRFLRHVRDKTAMVPTHGDCPGCGNKLQWVQLVKELTIRMRGEKEFKALFKPKRGKKNAAAKSESVIDESSADEDDPLDLVLVDEEDDHFHELPESSDEDVPKIRSDSSPGHAAFKRLKTMVTFSEPVIEDSDPDDVDLLRC</sequence>
<keyword evidence="6 8" id="KW-0234">DNA repair</keyword>
<proteinExistence type="inferred from homology"/>
<feature type="compositionally biased region" description="Basic and acidic residues" evidence="9">
    <location>
        <begin position="352"/>
        <end position="369"/>
    </location>
</feature>
<evidence type="ECO:0000259" key="10">
    <source>
        <dbReference type="PROSITE" id="PS50164"/>
    </source>
</evidence>
<dbReference type="InterPro" id="IPR035901">
    <property type="entry name" value="GIY-YIG_endonuc_sf"/>
</dbReference>
<comment type="similarity">
    <text evidence="8">Belongs to the SLX1 family.</text>
</comment>
<keyword evidence="4 8" id="KW-0378">Hydrolase</keyword>
<dbReference type="InterPro" id="IPR027520">
    <property type="entry name" value="Slx1"/>
</dbReference>
<dbReference type="Gene3D" id="3.30.40.10">
    <property type="entry name" value="Zinc/RING finger domain, C3HC4 (zinc finger)"/>
    <property type="match status" value="1"/>
</dbReference>
<evidence type="ECO:0000256" key="7">
    <source>
        <dbReference type="ARBA" id="ARBA00023242"/>
    </source>
</evidence>
<dbReference type="GO" id="GO:0033557">
    <property type="term" value="C:Slx1-Slx4 complex"/>
    <property type="evidence" value="ECO:0007669"/>
    <property type="project" value="UniProtKB-UniRule"/>
</dbReference>
<dbReference type="EMBL" id="KB446540">
    <property type="protein sequence ID" value="EME43420.1"/>
    <property type="molecule type" value="Genomic_DNA"/>
</dbReference>
<keyword evidence="7 8" id="KW-0539">Nucleus</keyword>
<dbReference type="InterPro" id="IPR013083">
    <property type="entry name" value="Znf_RING/FYVE/PHD"/>
</dbReference>
<dbReference type="AlphaFoldDB" id="M2YN84"/>
<dbReference type="eggNOG" id="KOG3005">
    <property type="taxonomic scope" value="Eukaryota"/>
</dbReference>
<evidence type="ECO:0000313" key="12">
    <source>
        <dbReference type="Proteomes" id="UP000016933"/>
    </source>
</evidence>
<dbReference type="GO" id="GO:0000724">
    <property type="term" value="P:double-strand break repair via homologous recombination"/>
    <property type="evidence" value="ECO:0007669"/>
    <property type="project" value="TreeGrafter"/>
</dbReference>
<evidence type="ECO:0000256" key="3">
    <source>
        <dbReference type="ARBA" id="ARBA00022763"/>
    </source>
</evidence>
<evidence type="ECO:0000256" key="5">
    <source>
        <dbReference type="ARBA" id="ARBA00023172"/>
    </source>
</evidence>
<evidence type="ECO:0000256" key="4">
    <source>
        <dbReference type="ARBA" id="ARBA00022801"/>
    </source>
</evidence>
<dbReference type="PANTHER" id="PTHR20208">
    <property type="entry name" value="STRUCTURE-SPECIFIC ENDONUCLEASE SUBUNIT SLX1"/>
    <property type="match status" value="1"/>
</dbReference>
<comment type="subcellular location">
    <subcellularLocation>
        <location evidence="8">Nucleus</location>
    </subcellularLocation>
</comment>
<dbReference type="OrthoDB" id="24645at2759"/>
<feature type="region of interest" description="Disordered" evidence="9">
    <location>
        <begin position="28"/>
        <end position="54"/>
    </location>
</feature>
<dbReference type="PROSITE" id="PS50164">
    <property type="entry name" value="GIY_YIG"/>
    <property type="match status" value="1"/>
</dbReference>
<reference evidence="11 12" key="2">
    <citation type="journal article" date="2012" name="PLoS Pathog.">
        <title>Diverse lifestyles and strategies of plant pathogenesis encoded in the genomes of eighteen Dothideomycetes fungi.</title>
        <authorList>
            <person name="Ohm R.A."/>
            <person name="Feau N."/>
            <person name="Henrissat B."/>
            <person name="Schoch C.L."/>
            <person name="Horwitz B.A."/>
            <person name="Barry K.W."/>
            <person name="Condon B.J."/>
            <person name="Copeland A.C."/>
            <person name="Dhillon B."/>
            <person name="Glaser F."/>
            <person name="Hesse C.N."/>
            <person name="Kosti I."/>
            <person name="LaButti K."/>
            <person name="Lindquist E.A."/>
            <person name="Lucas S."/>
            <person name="Salamov A.A."/>
            <person name="Bradshaw R.E."/>
            <person name="Ciuffetti L."/>
            <person name="Hamelin R.C."/>
            <person name="Kema G.H.J."/>
            <person name="Lawrence C."/>
            <person name="Scott J.A."/>
            <person name="Spatafora J.W."/>
            <person name="Turgeon B.G."/>
            <person name="de Wit P.J.G.M."/>
            <person name="Zhong S."/>
            <person name="Goodwin S.B."/>
            <person name="Grigoriev I.V."/>
        </authorList>
    </citation>
    <scope>NUCLEOTIDE SEQUENCE [LARGE SCALE GENOMIC DNA]</scope>
    <source>
        <strain evidence="12">NZE10 / CBS 128990</strain>
    </source>
</reference>
<dbReference type="STRING" id="675120.M2YN84"/>
<dbReference type="InterPro" id="IPR048749">
    <property type="entry name" value="SLX1_C"/>
</dbReference>
<dbReference type="Pfam" id="PF01541">
    <property type="entry name" value="GIY-YIG"/>
    <property type="match status" value="1"/>
</dbReference>
<evidence type="ECO:0000313" key="11">
    <source>
        <dbReference type="EMBL" id="EME43420.1"/>
    </source>
</evidence>
<evidence type="ECO:0000256" key="8">
    <source>
        <dbReference type="HAMAP-Rule" id="MF_03100"/>
    </source>
</evidence>
<accession>M2YN84</accession>
<dbReference type="HOGENOM" id="CLU_030739_1_0_1"/>
<organism evidence="11 12">
    <name type="scientific">Dothistroma septosporum (strain NZE10 / CBS 128990)</name>
    <name type="common">Red band needle blight fungus</name>
    <name type="synonym">Mycosphaerella pini</name>
    <dbReference type="NCBI Taxonomy" id="675120"/>
    <lineage>
        <taxon>Eukaryota</taxon>
        <taxon>Fungi</taxon>
        <taxon>Dikarya</taxon>
        <taxon>Ascomycota</taxon>
        <taxon>Pezizomycotina</taxon>
        <taxon>Dothideomycetes</taxon>
        <taxon>Dothideomycetidae</taxon>
        <taxon>Mycosphaerellales</taxon>
        <taxon>Mycosphaerellaceae</taxon>
        <taxon>Dothistroma</taxon>
    </lineage>
</organism>